<sequence length="171" mass="19125">MLPSGAVGKKFVIETTKWIEYWNHDAVDFKDIALKVLMVMPALLLQKPTFKSISKEHSQCLTRHLKQWEAGRKLPTNSKPLNDERLAKTFSKLTFEGKINAAIKLLDQHDSSGVVTLSQSTINELKGKHPNANDADPSILMDGPLPLVDPVMFQNITESTTIMKSTLRTRG</sequence>
<evidence type="ECO:0000313" key="2">
    <source>
        <dbReference type="Proteomes" id="UP001152795"/>
    </source>
</evidence>
<accession>A0A7D9J236</accession>
<gene>
    <name evidence="1" type="ORF">PACLA_8A015175</name>
</gene>
<name>A0A7D9J236_PARCT</name>
<reference evidence="1" key="1">
    <citation type="submission" date="2020-04" db="EMBL/GenBank/DDBJ databases">
        <authorList>
            <person name="Alioto T."/>
            <person name="Alioto T."/>
            <person name="Gomez Garrido J."/>
        </authorList>
    </citation>
    <scope>NUCLEOTIDE SEQUENCE</scope>
    <source>
        <strain evidence="1">A484AB</strain>
    </source>
</reference>
<proteinExistence type="predicted"/>
<organism evidence="1 2">
    <name type="scientific">Paramuricea clavata</name>
    <name type="common">Red gorgonian</name>
    <name type="synonym">Violescent sea-whip</name>
    <dbReference type="NCBI Taxonomy" id="317549"/>
    <lineage>
        <taxon>Eukaryota</taxon>
        <taxon>Metazoa</taxon>
        <taxon>Cnidaria</taxon>
        <taxon>Anthozoa</taxon>
        <taxon>Octocorallia</taxon>
        <taxon>Malacalcyonacea</taxon>
        <taxon>Plexauridae</taxon>
        <taxon>Paramuricea</taxon>
    </lineage>
</organism>
<comment type="caution">
    <text evidence="1">The sequence shown here is derived from an EMBL/GenBank/DDBJ whole genome shotgun (WGS) entry which is preliminary data.</text>
</comment>
<evidence type="ECO:0000313" key="1">
    <source>
        <dbReference type="EMBL" id="CAB4020227.1"/>
    </source>
</evidence>
<keyword evidence="2" id="KW-1185">Reference proteome</keyword>
<feature type="non-terminal residue" evidence="1">
    <location>
        <position position="1"/>
    </location>
</feature>
<dbReference type="AlphaFoldDB" id="A0A7D9J236"/>
<protein>
    <submittedName>
        <fullName evidence="1">Uncharacterized protein</fullName>
    </submittedName>
</protein>
<dbReference type="EMBL" id="CACRXK020010850">
    <property type="protein sequence ID" value="CAB4020227.1"/>
    <property type="molecule type" value="Genomic_DNA"/>
</dbReference>
<dbReference type="Proteomes" id="UP001152795">
    <property type="component" value="Unassembled WGS sequence"/>
</dbReference>